<dbReference type="EMBL" id="CAJFDH010000002">
    <property type="protein sequence ID" value="CAD5210898.1"/>
    <property type="molecule type" value="Genomic_DNA"/>
</dbReference>
<evidence type="ECO:0000313" key="6">
    <source>
        <dbReference type="Proteomes" id="UP000614601"/>
    </source>
</evidence>
<dbReference type="OrthoDB" id="10289788at2759"/>
<dbReference type="InterPro" id="IPR013083">
    <property type="entry name" value="Znf_RING/FYVE/PHD"/>
</dbReference>
<dbReference type="EMBL" id="CAJFCW020000002">
    <property type="protein sequence ID" value="CAG9092317.1"/>
    <property type="molecule type" value="Genomic_DNA"/>
</dbReference>
<proteinExistence type="predicted"/>
<keyword evidence="6" id="KW-1185">Reference proteome</keyword>
<dbReference type="Gene3D" id="3.30.40.10">
    <property type="entry name" value="Zinc/RING finger domain, C3HC4 (zinc finger)"/>
    <property type="match status" value="1"/>
</dbReference>
<dbReference type="PANTHER" id="PTHR21578:SF9">
    <property type="entry name" value="RING-TYPE DOMAIN-CONTAINING PROTEIN"/>
    <property type="match status" value="1"/>
</dbReference>
<dbReference type="PROSITE" id="PS50089">
    <property type="entry name" value="ZF_RING_2"/>
    <property type="match status" value="1"/>
</dbReference>
<protein>
    <recommendedName>
        <fullName evidence="4">RING-type domain-containing protein</fullName>
    </recommendedName>
</protein>
<feature type="domain" description="RING-type" evidence="4">
    <location>
        <begin position="70"/>
        <end position="115"/>
    </location>
</feature>
<dbReference type="SUPFAM" id="SSF57850">
    <property type="entry name" value="RING/U-box"/>
    <property type="match status" value="1"/>
</dbReference>
<sequence length="134" mass="15724">MFQQSPNIQANLSTIDELFESLIQKLQSMFGAISWRNLRPSTPCWVKEMKENWTLPRRKAVWTDVKLSTCSICLDDWPIKPVACRRCKQCIGCGDCVDKWCNERLFSSPTCPLCRERWLSRREIVEMVVLPEIR</sequence>
<evidence type="ECO:0000313" key="5">
    <source>
        <dbReference type="EMBL" id="CAD5210898.1"/>
    </source>
</evidence>
<reference evidence="5" key="1">
    <citation type="submission" date="2020-09" db="EMBL/GenBank/DDBJ databases">
        <authorList>
            <person name="Kikuchi T."/>
        </authorList>
    </citation>
    <scope>NUCLEOTIDE SEQUENCE</scope>
    <source>
        <strain evidence="5">SH1</strain>
    </source>
</reference>
<gene>
    <name evidence="5" type="ORF">BOKJ2_LOCUS3424</name>
</gene>
<evidence type="ECO:0000256" key="3">
    <source>
        <dbReference type="PROSITE-ProRule" id="PRU00175"/>
    </source>
</evidence>
<keyword evidence="1 3" id="KW-0479">Metal-binding</keyword>
<accession>A0A811K660</accession>
<dbReference type="Proteomes" id="UP000783686">
    <property type="component" value="Unassembled WGS sequence"/>
</dbReference>
<evidence type="ECO:0000259" key="4">
    <source>
        <dbReference type="PROSITE" id="PS50089"/>
    </source>
</evidence>
<dbReference type="Proteomes" id="UP000614601">
    <property type="component" value="Unassembled WGS sequence"/>
</dbReference>
<comment type="caution">
    <text evidence="5">The sequence shown here is derived from an EMBL/GenBank/DDBJ whole genome shotgun (WGS) entry which is preliminary data.</text>
</comment>
<keyword evidence="1 3" id="KW-0863">Zinc-finger</keyword>
<name>A0A811K660_9BILA</name>
<evidence type="ECO:0000256" key="2">
    <source>
        <dbReference type="ARBA" id="ARBA00022833"/>
    </source>
</evidence>
<dbReference type="InterPro" id="IPR001841">
    <property type="entry name" value="Znf_RING"/>
</dbReference>
<keyword evidence="2" id="KW-0862">Zinc</keyword>
<evidence type="ECO:0000256" key="1">
    <source>
        <dbReference type="ARBA" id="ARBA00022771"/>
    </source>
</evidence>
<organism evidence="5 6">
    <name type="scientific">Bursaphelenchus okinawaensis</name>
    <dbReference type="NCBI Taxonomy" id="465554"/>
    <lineage>
        <taxon>Eukaryota</taxon>
        <taxon>Metazoa</taxon>
        <taxon>Ecdysozoa</taxon>
        <taxon>Nematoda</taxon>
        <taxon>Chromadorea</taxon>
        <taxon>Rhabditida</taxon>
        <taxon>Tylenchina</taxon>
        <taxon>Tylenchomorpha</taxon>
        <taxon>Aphelenchoidea</taxon>
        <taxon>Aphelenchoididae</taxon>
        <taxon>Bursaphelenchus</taxon>
    </lineage>
</organism>
<dbReference type="AlphaFoldDB" id="A0A811K660"/>
<dbReference type="GO" id="GO:0008270">
    <property type="term" value="F:zinc ion binding"/>
    <property type="evidence" value="ECO:0007669"/>
    <property type="project" value="UniProtKB-KW"/>
</dbReference>
<dbReference type="PANTHER" id="PTHR21578">
    <property type="entry name" value="PROTEIN CBG03826"/>
    <property type="match status" value="1"/>
</dbReference>